<gene>
    <name evidence="2" type="ORF">BWD14_14890</name>
</gene>
<dbReference type="InterPro" id="IPR036732">
    <property type="entry name" value="AFP_Neu5c_C_sf"/>
</dbReference>
<dbReference type="SUPFAM" id="SSF51569">
    <property type="entry name" value="Aldolase"/>
    <property type="match status" value="1"/>
</dbReference>
<dbReference type="InterPro" id="IPR051690">
    <property type="entry name" value="PseI-like"/>
</dbReference>
<name>A0AB73MXH8_9LEPT</name>
<organism evidence="2 3">
    <name type="scientific">Leptospira santarosai</name>
    <dbReference type="NCBI Taxonomy" id="28183"/>
    <lineage>
        <taxon>Bacteria</taxon>
        <taxon>Pseudomonadati</taxon>
        <taxon>Spirochaetota</taxon>
        <taxon>Spirochaetia</taxon>
        <taxon>Leptospirales</taxon>
        <taxon>Leptospiraceae</taxon>
        <taxon>Leptospira</taxon>
    </lineage>
</organism>
<dbReference type="Proteomes" id="UP000189337">
    <property type="component" value="Unassembled WGS sequence"/>
</dbReference>
<dbReference type="InterPro" id="IPR057736">
    <property type="entry name" value="SAF_PseI/NeuA/NeuB"/>
</dbReference>
<comment type="caution">
    <text evidence="2">The sequence shown here is derived from an EMBL/GenBank/DDBJ whole genome shotgun (WGS) entry which is preliminary data.</text>
</comment>
<sequence>MTIQEIKVGNTSIGGEKTFIIAEVGSNHCQDIQLAYETIDAAVEAGADAVKFQSIRIDKLYLNPSPETVALHKKIDLNESWHALLGDYCKKKNIIFFSAPTYLEAIDILEETDVQLYKLASAQVGTFPQLVERVAATGKPVILSTGLVNYGELENVIKLFRKKRNNKFIILHCNSIYPVSYERVHLPLMEVYKQMFQCIVGFSDHTSYIYGAIAAVSQGAKVIEKHFSLSRNLDSPDAPFAIEPSEFKSMVEGIRATELMITPNVRLEIEQEEGRFKQQIRTKLVLSKSKKSGDILQREDFKFLRSPNGIDCLDIETVLGSKLSIDKTENDLLMKSDLLL</sequence>
<protein>
    <submittedName>
        <fullName evidence="2">NeuB family protein</fullName>
    </submittedName>
</protein>
<evidence type="ECO:0000259" key="1">
    <source>
        <dbReference type="Pfam" id="PF03102"/>
    </source>
</evidence>
<dbReference type="CDD" id="cd11615">
    <property type="entry name" value="SAF_NeuB_like"/>
    <property type="match status" value="1"/>
</dbReference>
<dbReference type="Gene3D" id="3.20.20.70">
    <property type="entry name" value="Aldolase class I"/>
    <property type="match status" value="1"/>
</dbReference>
<evidence type="ECO:0000313" key="3">
    <source>
        <dbReference type="Proteomes" id="UP000189337"/>
    </source>
</evidence>
<dbReference type="InterPro" id="IPR013132">
    <property type="entry name" value="PseI/NeuA/B-like_N"/>
</dbReference>
<dbReference type="EMBL" id="MTSU01000015">
    <property type="protein sequence ID" value="ONF91998.1"/>
    <property type="molecule type" value="Genomic_DNA"/>
</dbReference>
<accession>A0AB73MXH8</accession>
<dbReference type="GO" id="GO:0047444">
    <property type="term" value="F:N-acylneuraminate-9-phosphate synthase activity"/>
    <property type="evidence" value="ECO:0007669"/>
    <property type="project" value="TreeGrafter"/>
</dbReference>
<proteinExistence type="predicted"/>
<dbReference type="SUPFAM" id="SSF51269">
    <property type="entry name" value="AFP III-like domain"/>
    <property type="match status" value="1"/>
</dbReference>
<feature type="domain" description="PseI/NeuA/B-like" evidence="1">
    <location>
        <begin position="39"/>
        <end position="261"/>
    </location>
</feature>
<dbReference type="PANTHER" id="PTHR42966:SF1">
    <property type="entry name" value="SIALIC ACID SYNTHASE"/>
    <property type="match status" value="1"/>
</dbReference>
<dbReference type="Pfam" id="PF03102">
    <property type="entry name" value="NeuB"/>
    <property type="match status" value="1"/>
</dbReference>
<dbReference type="PANTHER" id="PTHR42966">
    <property type="entry name" value="N-ACETYLNEURAMINATE SYNTHASE"/>
    <property type="match status" value="1"/>
</dbReference>
<dbReference type="RefSeq" id="WP_046944524.1">
    <property type="nucleotide sequence ID" value="NZ_MTSU01000015.1"/>
</dbReference>
<reference evidence="2 3" key="1">
    <citation type="submission" date="2017-01" db="EMBL/GenBank/DDBJ databases">
        <title>Comparative genomic analysis of Brazilian Leptospira santarosai.</title>
        <authorList>
            <person name="Moreno L.Z."/>
            <person name="Miraglia F."/>
            <person name="Kremer F.S."/>
            <person name="Eslabao M.R."/>
            <person name="Lilenbaum W."/>
            <person name="Dellagostin O.A."/>
            <person name="Moreno A.M."/>
        </authorList>
    </citation>
    <scope>NUCLEOTIDE SEQUENCE [LARGE SCALE GENOMIC DNA]</scope>
    <source>
        <strain evidence="2 3">M52/8-19</strain>
    </source>
</reference>
<evidence type="ECO:0000313" key="2">
    <source>
        <dbReference type="EMBL" id="ONF91998.1"/>
    </source>
</evidence>
<dbReference type="Gene3D" id="3.90.1210.10">
    <property type="entry name" value="Antifreeze-like/N-acetylneuraminic acid synthase C-terminal domain"/>
    <property type="match status" value="1"/>
</dbReference>
<dbReference type="AlphaFoldDB" id="A0AB73MXH8"/>
<dbReference type="InterPro" id="IPR013785">
    <property type="entry name" value="Aldolase_TIM"/>
</dbReference>
<dbReference type="GO" id="GO:0016051">
    <property type="term" value="P:carbohydrate biosynthetic process"/>
    <property type="evidence" value="ECO:0007669"/>
    <property type="project" value="InterPro"/>
</dbReference>